<keyword evidence="6 9" id="KW-0411">Iron-sulfur</keyword>
<sequence length="162" mass="20012">MIITGTMIHYYFVCEKKLWYFLNGINLEKYDENIKIGTLIDKYSYERENKNLMIDENINIDFIRDWKIIHEIKKSDKLEELFIWQVKYYIYILRKYGVNIESGLLDYPKQKKRTKVFLDEEDEEKLENVFKEIEKIKNQKNIPIVKYKNYCKKCAYYEFCYI</sequence>
<keyword evidence="4 9" id="KW-0269">Exonuclease</keyword>
<evidence type="ECO:0000256" key="4">
    <source>
        <dbReference type="ARBA" id="ARBA00022839"/>
    </source>
</evidence>
<dbReference type="EMBL" id="JAGGLJ010000005">
    <property type="protein sequence ID" value="MBP2025115.1"/>
    <property type="molecule type" value="Genomic_DNA"/>
</dbReference>
<dbReference type="Proteomes" id="UP001519306">
    <property type="component" value="Unassembled WGS sequence"/>
</dbReference>
<keyword evidence="1 9" id="KW-0540">Nuclease</keyword>
<protein>
    <recommendedName>
        <fullName evidence="9">CRISPR-associated exonuclease Cas4</fullName>
        <ecNumber evidence="9">3.1.12.1</ecNumber>
    </recommendedName>
</protein>
<evidence type="ECO:0000259" key="10">
    <source>
        <dbReference type="Pfam" id="PF01930"/>
    </source>
</evidence>
<name>A0ABS4KBF8_9FIRM</name>
<dbReference type="RefSeq" id="WP_245311160.1">
    <property type="nucleotide sequence ID" value="NZ_JAGGLJ010000005.1"/>
</dbReference>
<evidence type="ECO:0000256" key="7">
    <source>
        <dbReference type="ARBA" id="ARBA00023118"/>
    </source>
</evidence>
<dbReference type="Pfam" id="PF01930">
    <property type="entry name" value="Cas_Cas4"/>
    <property type="match status" value="1"/>
</dbReference>
<keyword evidence="3 9" id="KW-0378">Hydrolase</keyword>
<organism evidence="11 12">
    <name type="scientific">Peptoniphilus stercorisuis</name>
    <dbReference type="NCBI Taxonomy" id="1436965"/>
    <lineage>
        <taxon>Bacteria</taxon>
        <taxon>Bacillati</taxon>
        <taxon>Bacillota</taxon>
        <taxon>Tissierellia</taxon>
        <taxon>Tissierellales</taxon>
        <taxon>Peptoniphilaceae</taxon>
        <taxon>Peptoniphilus</taxon>
    </lineage>
</organism>
<evidence type="ECO:0000256" key="3">
    <source>
        <dbReference type="ARBA" id="ARBA00022801"/>
    </source>
</evidence>
<comment type="cofactor">
    <cofactor evidence="9">
        <name>iron-sulfur cluster</name>
        <dbReference type="ChEBI" id="CHEBI:30408"/>
    </cofactor>
</comment>
<comment type="cofactor">
    <cofactor evidence="9">
        <name>Mg(2+)</name>
        <dbReference type="ChEBI" id="CHEBI:18420"/>
    </cofactor>
    <cofactor evidence="9">
        <name>Mn(2+)</name>
        <dbReference type="ChEBI" id="CHEBI:29035"/>
    </cofactor>
    <text evidence="9">Mg(2+) or Mn(2+) required for ssDNA cleavage activity.</text>
</comment>
<evidence type="ECO:0000313" key="12">
    <source>
        <dbReference type="Proteomes" id="UP001519306"/>
    </source>
</evidence>
<keyword evidence="2 9" id="KW-0479">Metal-binding</keyword>
<keyword evidence="8 9" id="KW-0464">Manganese</keyword>
<keyword evidence="5 9" id="KW-0408">Iron</keyword>
<dbReference type="Gene3D" id="3.90.320.10">
    <property type="match status" value="1"/>
</dbReference>
<evidence type="ECO:0000256" key="9">
    <source>
        <dbReference type="RuleBase" id="RU365022"/>
    </source>
</evidence>
<evidence type="ECO:0000256" key="8">
    <source>
        <dbReference type="ARBA" id="ARBA00023211"/>
    </source>
</evidence>
<comment type="similarity">
    <text evidence="9">Belongs to the CRISPR-associated exonuclease Cas4 family.</text>
</comment>
<feature type="domain" description="DUF83" evidence="10">
    <location>
        <begin position="4"/>
        <end position="162"/>
    </location>
</feature>
<dbReference type="InterPro" id="IPR013343">
    <property type="entry name" value="CRISPR-assoc_prot_Cas4"/>
</dbReference>
<gene>
    <name evidence="11" type="ORF">J2Z71_000640</name>
</gene>
<dbReference type="PANTHER" id="PTHR37168">
    <property type="entry name" value="CRISPR-ASSOCIATED EXONUCLEASE CAS4"/>
    <property type="match status" value="1"/>
</dbReference>
<comment type="caution">
    <text evidence="11">The sequence shown here is derived from an EMBL/GenBank/DDBJ whole genome shotgun (WGS) entry which is preliminary data.</text>
</comment>
<keyword evidence="7 9" id="KW-0051">Antiviral defense</keyword>
<comment type="function">
    <text evidence="9">CRISPR (clustered regularly interspaced short palindromic repeat) is an adaptive immune system that provides protection against mobile genetic elements (viruses, transposable elements and conjugative plasmids). CRISPR clusters contain sequences complementary to antecedent mobile elements and target invading nucleic acids. CRISPR clusters are transcribed and processed into CRISPR RNA (crRNA).</text>
</comment>
<keyword evidence="12" id="KW-1185">Reference proteome</keyword>
<evidence type="ECO:0000256" key="6">
    <source>
        <dbReference type="ARBA" id="ARBA00023014"/>
    </source>
</evidence>
<dbReference type="NCBIfam" id="TIGR00372">
    <property type="entry name" value="cas4"/>
    <property type="match status" value="1"/>
</dbReference>
<evidence type="ECO:0000256" key="1">
    <source>
        <dbReference type="ARBA" id="ARBA00022722"/>
    </source>
</evidence>
<dbReference type="InterPro" id="IPR011604">
    <property type="entry name" value="PDDEXK-like_dom_sf"/>
</dbReference>
<evidence type="ECO:0000256" key="2">
    <source>
        <dbReference type="ARBA" id="ARBA00022723"/>
    </source>
</evidence>
<accession>A0ABS4KBF8</accession>
<dbReference type="InterPro" id="IPR022765">
    <property type="entry name" value="Dna2/Cas4_DUF83"/>
</dbReference>
<evidence type="ECO:0000313" key="11">
    <source>
        <dbReference type="EMBL" id="MBP2025115.1"/>
    </source>
</evidence>
<dbReference type="PANTHER" id="PTHR37168:SF1">
    <property type="entry name" value="CRISPR-ASSOCIATED EXONUCLEASE CAS4"/>
    <property type="match status" value="1"/>
</dbReference>
<dbReference type="GO" id="GO:0004527">
    <property type="term" value="F:exonuclease activity"/>
    <property type="evidence" value="ECO:0007669"/>
    <property type="project" value="UniProtKB-KW"/>
</dbReference>
<evidence type="ECO:0000256" key="5">
    <source>
        <dbReference type="ARBA" id="ARBA00023004"/>
    </source>
</evidence>
<dbReference type="EC" id="3.1.12.1" evidence="9"/>
<proteinExistence type="inferred from homology"/>
<reference evidence="11 12" key="1">
    <citation type="submission" date="2021-03" db="EMBL/GenBank/DDBJ databases">
        <title>Genomic Encyclopedia of Type Strains, Phase IV (KMG-IV): sequencing the most valuable type-strain genomes for metagenomic binning, comparative biology and taxonomic classification.</title>
        <authorList>
            <person name="Goeker M."/>
        </authorList>
    </citation>
    <scope>NUCLEOTIDE SEQUENCE [LARGE SCALE GENOMIC DNA]</scope>
    <source>
        <strain evidence="11 12">DSM 27563</strain>
    </source>
</reference>